<dbReference type="Proteomes" id="UP000265520">
    <property type="component" value="Unassembled WGS sequence"/>
</dbReference>
<dbReference type="SMART" id="SM01233">
    <property type="entry name" value="HABP4_PAI-RBP1"/>
    <property type="match status" value="1"/>
</dbReference>
<evidence type="ECO:0000259" key="2">
    <source>
        <dbReference type="SMART" id="SM01233"/>
    </source>
</evidence>
<comment type="caution">
    <text evidence="3">The sequence shown here is derived from an EMBL/GenBank/DDBJ whole genome shotgun (WGS) entry which is preliminary data.</text>
</comment>
<feature type="compositionally biased region" description="Basic and acidic residues" evidence="1">
    <location>
        <begin position="288"/>
        <end position="300"/>
    </location>
</feature>
<feature type="region of interest" description="Disordered" evidence="1">
    <location>
        <begin position="254"/>
        <end position="322"/>
    </location>
</feature>
<dbReference type="InterPro" id="IPR006861">
    <property type="entry name" value="HABP4_PAIRBP1-bd"/>
</dbReference>
<dbReference type="PANTHER" id="PTHR12299:SF78">
    <property type="entry name" value="RGG REPEATS NUCLEAR RNA BINDING PROTEIN C"/>
    <property type="match status" value="1"/>
</dbReference>
<dbReference type="GO" id="GO:0005737">
    <property type="term" value="C:cytoplasm"/>
    <property type="evidence" value="ECO:0007669"/>
    <property type="project" value="TreeGrafter"/>
</dbReference>
<keyword evidence="4" id="KW-1185">Reference proteome</keyword>
<organism evidence="3 4">
    <name type="scientific">Trifolium medium</name>
    <dbReference type="NCBI Taxonomy" id="97028"/>
    <lineage>
        <taxon>Eukaryota</taxon>
        <taxon>Viridiplantae</taxon>
        <taxon>Streptophyta</taxon>
        <taxon>Embryophyta</taxon>
        <taxon>Tracheophyta</taxon>
        <taxon>Spermatophyta</taxon>
        <taxon>Magnoliopsida</taxon>
        <taxon>eudicotyledons</taxon>
        <taxon>Gunneridae</taxon>
        <taxon>Pentapetalae</taxon>
        <taxon>rosids</taxon>
        <taxon>fabids</taxon>
        <taxon>Fabales</taxon>
        <taxon>Fabaceae</taxon>
        <taxon>Papilionoideae</taxon>
        <taxon>50 kb inversion clade</taxon>
        <taxon>NPAAA clade</taxon>
        <taxon>Hologalegina</taxon>
        <taxon>IRL clade</taxon>
        <taxon>Trifolieae</taxon>
        <taxon>Trifolium</taxon>
    </lineage>
</organism>
<evidence type="ECO:0000313" key="3">
    <source>
        <dbReference type="EMBL" id="MCH80523.1"/>
    </source>
</evidence>
<feature type="domain" description="Hyaluronan/mRNA-binding protein" evidence="2">
    <location>
        <begin position="292"/>
        <end position="384"/>
    </location>
</feature>
<evidence type="ECO:0000313" key="4">
    <source>
        <dbReference type="Proteomes" id="UP000265520"/>
    </source>
</evidence>
<accession>A0A392LZU9</accession>
<reference evidence="3 4" key="1">
    <citation type="journal article" date="2018" name="Front. Plant Sci.">
        <title>Red Clover (Trifolium pratense) and Zigzag Clover (T. medium) - A Picture of Genomic Similarities and Differences.</title>
        <authorList>
            <person name="Dluhosova J."/>
            <person name="Istvanek J."/>
            <person name="Nedelnik J."/>
            <person name="Repkova J."/>
        </authorList>
    </citation>
    <scope>NUCLEOTIDE SEQUENCE [LARGE SCALE GENOMIC DNA]</scope>
    <source>
        <strain evidence="4">cv. 10/8</strain>
        <tissue evidence="3">Leaf</tissue>
    </source>
</reference>
<dbReference type="PANTHER" id="PTHR12299">
    <property type="entry name" value="HYALURONIC ACID-BINDING PROTEIN 4"/>
    <property type="match status" value="1"/>
</dbReference>
<dbReference type="AlphaFoldDB" id="A0A392LZU9"/>
<protein>
    <submittedName>
        <fullName evidence="3">Plasminogen activator inhibitor 1 RNA-binding protein-like</fullName>
    </submittedName>
</protein>
<feature type="non-terminal residue" evidence="3">
    <location>
        <position position="444"/>
    </location>
</feature>
<proteinExistence type="predicted"/>
<dbReference type="InterPro" id="IPR039764">
    <property type="entry name" value="HABP4/SERBP1-like"/>
</dbReference>
<dbReference type="Gene3D" id="6.10.140.1040">
    <property type="match status" value="1"/>
</dbReference>
<sequence>MAVKVLFVALEYQNDEHKRLFSPIMSVLLIHHQFVHHMGLRQSEMKFLIDDHVDEFNQLLPSPPGGKKLAKRIKGGYHVLKNIQKMFRNSCRGDILVFYYCGHGGYSPNGMFMDLGLGNDGLRQSISADQFEQAYTWDGWFPDLGFTCTFFAYALGWAIEMFHGSSILHFAYMIDSKLSEVAYRWSTLGIFEQHPGLFCSKEESYQRFLSPLVMEARNEPFRGGRGGGHGHGRGGGGGFDRDFSNYGAQRRTFDRHSGTGRDFSTHAPYHVRGNRRHGGFGNCGNSGEEGRPQRTFDRHSGTGRRGGLKRLGAGRGNWGTENDEITQGIDEVFNETEKIVAEEKPAGEEDAPEDKEMTLKEYEKVYKMKRKVLEALKTEGRKVDTKEFESMTPLSCKKENDEIFAKLGSDKDKRKDAFEKEKAKKVLRPISARDRRPVMSVPVR</sequence>
<gene>
    <name evidence="3" type="ORF">A2U01_0001292</name>
</gene>
<evidence type="ECO:0000256" key="1">
    <source>
        <dbReference type="SAM" id="MobiDB-lite"/>
    </source>
</evidence>
<name>A0A392LZU9_9FABA</name>
<dbReference type="Pfam" id="PF04774">
    <property type="entry name" value="HABP4_PAI-RBP1"/>
    <property type="match status" value="1"/>
</dbReference>
<dbReference type="GO" id="GO:0005634">
    <property type="term" value="C:nucleus"/>
    <property type="evidence" value="ECO:0007669"/>
    <property type="project" value="TreeGrafter"/>
</dbReference>
<dbReference type="EMBL" id="LXQA010001155">
    <property type="protein sequence ID" value="MCH80523.1"/>
    <property type="molecule type" value="Genomic_DNA"/>
</dbReference>
<dbReference type="GO" id="GO:0003729">
    <property type="term" value="F:mRNA binding"/>
    <property type="evidence" value="ECO:0007669"/>
    <property type="project" value="TreeGrafter"/>
</dbReference>